<evidence type="ECO:0000256" key="6">
    <source>
        <dbReference type="ARBA" id="ARBA00022833"/>
    </source>
</evidence>
<dbReference type="InterPro" id="IPR020549">
    <property type="entry name" value="YbeY_CS"/>
</dbReference>
<keyword evidence="3 7" id="KW-0479">Metal-binding</keyword>
<dbReference type="GO" id="GO:0006364">
    <property type="term" value="P:rRNA processing"/>
    <property type="evidence" value="ECO:0007669"/>
    <property type="project" value="UniProtKB-UniRule"/>
</dbReference>
<organism evidence="8 9">
    <name type="scientific">Oceaniradius stylonematis</name>
    <dbReference type="NCBI Taxonomy" id="2184161"/>
    <lineage>
        <taxon>Bacteria</taxon>
        <taxon>Pseudomonadati</taxon>
        <taxon>Pseudomonadota</taxon>
        <taxon>Alphaproteobacteria</taxon>
        <taxon>Hyphomicrobiales</taxon>
        <taxon>Ahrensiaceae</taxon>
        <taxon>Oceaniradius</taxon>
    </lineage>
</organism>
<comment type="similarity">
    <text evidence="1 7">Belongs to the endoribonuclease YbeY family.</text>
</comment>
<dbReference type="PROSITE" id="PS01306">
    <property type="entry name" value="UPF0054"/>
    <property type="match status" value="1"/>
</dbReference>
<comment type="cofactor">
    <cofactor evidence="7">
        <name>Zn(2+)</name>
        <dbReference type="ChEBI" id="CHEBI:29105"/>
    </cofactor>
    <text evidence="7">Binds 1 zinc ion.</text>
</comment>
<evidence type="ECO:0000256" key="3">
    <source>
        <dbReference type="ARBA" id="ARBA00022723"/>
    </source>
</evidence>
<dbReference type="Gene3D" id="3.40.390.30">
    <property type="entry name" value="Metalloproteases ('zincins'), catalytic domain"/>
    <property type="match status" value="1"/>
</dbReference>
<evidence type="ECO:0000313" key="8">
    <source>
        <dbReference type="EMBL" id="RKF08666.1"/>
    </source>
</evidence>
<keyword evidence="4 7" id="KW-0255">Endonuclease</keyword>
<dbReference type="NCBIfam" id="TIGR00043">
    <property type="entry name" value="rRNA maturation RNase YbeY"/>
    <property type="match status" value="1"/>
</dbReference>
<sequence>MHLHIDIAIEGGNWPPEDELRPMIERALRHAATVLGLAGETSELSVVLTDDATIRTLNAKWRRNDKATNVLSFPAYPMAAGDPPGPLLGDIVLARETIEREAAIDGKNIDAHFTHLIVHGFLHLLGYDHELDDDADEMERLERAILADLGIDDPYTPISDDMKDDGRPTS</sequence>
<reference evidence="8 9" key="1">
    <citation type="journal article" date="2018" name="Int. J. Syst. Bacteriol.">
        <title>Oceaniradius stylonemae gen. nov., sp. nov., isolated from a red alga, Stylonema cornu-cervi.</title>
        <authorList>
            <person name="Jeong S."/>
        </authorList>
    </citation>
    <scope>NUCLEOTIDE SEQUENCE [LARGE SCALE GENOMIC DNA]</scope>
    <source>
        <strain evidence="8 9">StC1</strain>
    </source>
</reference>
<comment type="subcellular location">
    <subcellularLocation>
        <location evidence="7">Cytoplasm</location>
    </subcellularLocation>
</comment>
<keyword evidence="9" id="KW-1185">Reference proteome</keyword>
<protein>
    <recommendedName>
        <fullName evidence="7">Endoribonuclease YbeY</fullName>
        <ecNumber evidence="7">3.1.-.-</ecNumber>
    </recommendedName>
</protein>
<keyword evidence="5 7" id="KW-0378">Hydrolase</keyword>
<dbReference type="InterPro" id="IPR002036">
    <property type="entry name" value="YbeY"/>
</dbReference>
<name>A0A3A8AFH3_9HYPH</name>
<dbReference type="PANTHER" id="PTHR46986">
    <property type="entry name" value="ENDORIBONUCLEASE YBEY, CHLOROPLASTIC"/>
    <property type="match status" value="1"/>
</dbReference>
<accession>A0A3A8AFH3</accession>
<keyword evidence="6 7" id="KW-0862">Zinc</keyword>
<dbReference type="EC" id="3.1.-.-" evidence="7"/>
<comment type="function">
    <text evidence="7">Single strand-specific metallo-endoribonuclease involved in late-stage 70S ribosome quality control and in maturation of the 3' terminus of the 16S rRNA.</text>
</comment>
<dbReference type="Pfam" id="PF02130">
    <property type="entry name" value="YbeY"/>
    <property type="match status" value="1"/>
</dbReference>
<evidence type="ECO:0000256" key="4">
    <source>
        <dbReference type="ARBA" id="ARBA00022759"/>
    </source>
</evidence>
<dbReference type="AlphaFoldDB" id="A0A3A8AFH3"/>
<proteinExistence type="inferred from homology"/>
<dbReference type="GO" id="GO:0004521">
    <property type="term" value="F:RNA endonuclease activity"/>
    <property type="evidence" value="ECO:0007669"/>
    <property type="project" value="UniProtKB-UniRule"/>
</dbReference>
<gene>
    <name evidence="7 8" type="primary">ybeY</name>
    <name evidence="8" type="ORF">DEM25_000730</name>
</gene>
<dbReference type="PANTHER" id="PTHR46986:SF1">
    <property type="entry name" value="ENDORIBONUCLEASE YBEY, CHLOROPLASTIC"/>
    <property type="match status" value="1"/>
</dbReference>
<dbReference type="EMBL" id="QFWV02000001">
    <property type="protein sequence ID" value="RKF08666.1"/>
    <property type="molecule type" value="Genomic_DNA"/>
</dbReference>
<dbReference type="SUPFAM" id="SSF55486">
    <property type="entry name" value="Metalloproteases ('zincins'), catalytic domain"/>
    <property type="match status" value="1"/>
</dbReference>
<evidence type="ECO:0000256" key="1">
    <source>
        <dbReference type="ARBA" id="ARBA00010875"/>
    </source>
</evidence>
<dbReference type="InterPro" id="IPR023091">
    <property type="entry name" value="MetalPrtase_cat_dom_sf_prd"/>
</dbReference>
<comment type="caution">
    <text evidence="8">The sequence shown here is derived from an EMBL/GenBank/DDBJ whole genome shotgun (WGS) entry which is preliminary data.</text>
</comment>
<dbReference type="GO" id="GO:0008270">
    <property type="term" value="F:zinc ion binding"/>
    <property type="evidence" value="ECO:0007669"/>
    <property type="project" value="UniProtKB-UniRule"/>
</dbReference>
<keyword evidence="7" id="KW-0698">rRNA processing</keyword>
<dbReference type="OrthoDB" id="9807740at2"/>
<feature type="binding site" evidence="7">
    <location>
        <position position="119"/>
    </location>
    <ligand>
        <name>Zn(2+)</name>
        <dbReference type="ChEBI" id="CHEBI:29105"/>
        <note>catalytic</note>
    </ligand>
</feature>
<dbReference type="GO" id="GO:0004222">
    <property type="term" value="F:metalloendopeptidase activity"/>
    <property type="evidence" value="ECO:0007669"/>
    <property type="project" value="InterPro"/>
</dbReference>
<evidence type="ECO:0000256" key="2">
    <source>
        <dbReference type="ARBA" id="ARBA00022722"/>
    </source>
</evidence>
<evidence type="ECO:0000313" key="9">
    <source>
        <dbReference type="Proteomes" id="UP000246132"/>
    </source>
</evidence>
<keyword evidence="2 7" id="KW-0540">Nuclease</keyword>
<keyword evidence="7" id="KW-0963">Cytoplasm</keyword>
<keyword evidence="7" id="KW-0690">Ribosome biogenesis</keyword>
<dbReference type="HAMAP" id="MF_00009">
    <property type="entry name" value="Endoribonucl_YbeY"/>
    <property type="match status" value="1"/>
</dbReference>
<dbReference type="GO" id="GO:0005737">
    <property type="term" value="C:cytoplasm"/>
    <property type="evidence" value="ECO:0007669"/>
    <property type="project" value="UniProtKB-SubCell"/>
</dbReference>
<evidence type="ECO:0000256" key="5">
    <source>
        <dbReference type="ARBA" id="ARBA00022801"/>
    </source>
</evidence>
<feature type="binding site" evidence="7">
    <location>
        <position position="123"/>
    </location>
    <ligand>
        <name>Zn(2+)</name>
        <dbReference type="ChEBI" id="CHEBI:29105"/>
        <note>catalytic</note>
    </ligand>
</feature>
<evidence type="ECO:0000256" key="7">
    <source>
        <dbReference type="HAMAP-Rule" id="MF_00009"/>
    </source>
</evidence>
<feature type="binding site" evidence="7">
    <location>
        <position position="129"/>
    </location>
    <ligand>
        <name>Zn(2+)</name>
        <dbReference type="ChEBI" id="CHEBI:29105"/>
        <note>catalytic</note>
    </ligand>
</feature>
<dbReference type="Proteomes" id="UP000246132">
    <property type="component" value="Unassembled WGS sequence"/>
</dbReference>